<dbReference type="Proteomes" id="UP001161247">
    <property type="component" value="Chromosome 6"/>
</dbReference>
<evidence type="ECO:0000256" key="6">
    <source>
        <dbReference type="ARBA" id="ARBA00023033"/>
    </source>
</evidence>
<dbReference type="GO" id="GO:0009821">
    <property type="term" value="P:alkaloid biosynthetic process"/>
    <property type="evidence" value="ECO:0007669"/>
    <property type="project" value="UniProtKB-ARBA"/>
</dbReference>
<dbReference type="SUPFAM" id="SSF48264">
    <property type="entry name" value="Cytochrome P450"/>
    <property type="match status" value="1"/>
</dbReference>
<dbReference type="InterPro" id="IPR002401">
    <property type="entry name" value="Cyt_P450_E_grp-I"/>
</dbReference>
<dbReference type="GO" id="GO:0016705">
    <property type="term" value="F:oxidoreductase activity, acting on paired donors, with incorporation or reduction of molecular oxygen"/>
    <property type="evidence" value="ECO:0007669"/>
    <property type="project" value="InterPro"/>
</dbReference>
<evidence type="ECO:0000313" key="9">
    <source>
        <dbReference type="EMBL" id="CAI9109680.1"/>
    </source>
</evidence>
<dbReference type="InterPro" id="IPR036396">
    <property type="entry name" value="Cyt_P450_sf"/>
</dbReference>
<organism evidence="9 10">
    <name type="scientific">Oldenlandia corymbosa var. corymbosa</name>
    <dbReference type="NCBI Taxonomy" id="529605"/>
    <lineage>
        <taxon>Eukaryota</taxon>
        <taxon>Viridiplantae</taxon>
        <taxon>Streptophyta</taxon>
        <taxon>Embryophyta</taxon>
        <taxon>Tracheophyta</taxon>
        <taxon>Spermatophyta</taxon>
        <taxon>Magnoliopsida</taxon>
        <taxon>eudicotyledons</taxon>
        <taxon>Gunneridae</taxon>
        <taxon>Pentapetalae</taxon>
        <taxon>asterids</taxon>
        <taxon>lamiids</taxon>
        <taxon>Gentianales</taxon>
        <taxon>Rubiaceae</taxon>
        <taxon>Rubioideae</taxon>
        <taxon>Spermacoceae</taxon>
        <taxon>Hedyotis-Oldenlandia complex</taxon>
        <taxon>Oldenlandia</taxon>
    </lineage>
</organism>
<dbReference type="AlphaFoldDB" id="A0AAV1DP80"/>
<dbReference type="PRINTS" id="PR00385">
    <property type="entry name" value="P450"/>
</dbReference>
<dbReference type="GO" id="GO:0005506">
    <property type="term" value="F:iron ion binding"/>
    <property type="evidence" value="ECO:0007669"/>
    <property type="project" value="InterPro"/>
</dbReference>
<dbReference type="Gene3D" id="1.10.630.10">
    <property type="entry name" value="Cytochrome P450"/>
    <property type="match status" value="1"/>
</dbReference>
<dbReference type="InterPro" id="IPR001128">
    <property type="entry name" value="Cyt_P450"/>
</dbReference>
<protein>
    <submittedName>
        <fullName evidence="9">OLC1v1009545C1</fullName>
    </submittedName>
</protein>
<evidence type="ECO:0000256" key="2">
    <source>
        <dbReference type="ARBA" id="ARBA00022617"/>
    </source>
</evidence>
<dbReference type="GO" id="GO:0004497">
    <property type="term" value="F:monooxygenase activity"/>
    <property type="evidence" value="ECO:0007669"/>
    <property type="project" value="UniProtKB-KW"/>
</dbReference>
<dbReference type="PROSITE" id="PS00086">
    <property type="entry name" value="CYTOCHROME_P450"/>
    <property type="match status" value="1"/>
</dbReference>
<dbReference type="PANTHER" id="PTHR47955">
    <property type="entry name" value="CYTOCHROME P450 FAMILY 71 PROTEIN"/>
    <property type="match status" value="1"/>
</dbReference>
<keyword evidence="2 7" id="KW-0349">Heme</keyword>
<dbReference type="PANTHER" id="PTHR47955:SF8">
    <property type="entry name" value="CYTOCHROME P450 71D11-LIKE"/>
    <property type="match status" value="1"/>
</dbReference>
<dbReference type="InterPro" id="IPR017972">
    <property type="entry name" value="Cyt_P450_CS"/>
</dbReference>
<dbReference type="Pfam" id="PF00067">
    <property type="entry name" value="p450"/>
    <property type="match status" value="1"/>
</dbReference>
<accession>A0AAV1DP80</accession>
<keyword evidence="4 8" id="KW-0560">Oxidoreductase</keyword>
<name>A0AAV1DP80_OLDCO</name>
<evidence type="ECO:0000256" key="1">
    <source>
        <dbReference type="ARBA" id="ARBA00010617"/>
    </source>
</evidence>
<evidence type="ECO:0000256" key="5">
    <source>
        <dbReference type="ARBA" id="ARBA00023004"/>
    </source>
</evidence>
<comment type="similarity">
    <text evidence="1 8">Belongs to the cytochrome P450 family.</text>
</comment>
<keyword evidence="3 7" id="KW-0479">Metal-binding</keyword>
<dbReference type="FunFam" id="1.10.630.10:FF:000043">
    <property type="entry name" value="Cytochrome P450 99A2"/>
    <property type="match status" value="1"/>
</dbReference>
<keyword evidence="5 7" id="KW-0408">Iron</keyword>
<dbReference type="EMBL" id="OX459123">
    <property type="protein sequence ID" value="CAI9109680.1"/>
    <property type="molecule type" value="Genomic_DNA"/>
</dbReference>
<keyword evidence="6 8" id="KW-0503">Monooxygenase</keyword>
<feature type="binding site" description="axial binding residue" evidence="7">
    <location>
        <position position="438"/>
    </location>
    <ligand>
        <name>heme</name>
        <dbReference type="ChEBI" id="CHEBI:30413"/>
    </ligand>
    <ligandPart>
        <name>Fe</name>
        <dbReference type="ChEBI" id="CHEBI:18248"/>
    </ligandPart>
</feature>
<keyword evidence="10" id="KW-1185">Reference proteome</keyword>
<proteinExistence type="inferred from homology"/>
<sequence>MELITFFLCFIIFLFMVTRLFRKTTKKLPPGPTPFPIIGNIHQLNGPLPHRTMADLAKKYGPLMHLQLGQVSTLVVSSAEAAKPFLNDHDTIFANRPFLLSTFILNYKQQDIAFSPYGSYWRQMRKIATVELLSARRVQSFRSIREEEVHNLIKSIAAQNGSVFNFSKTLPLVTYSFIAQAAFGKRSEFHEEFIALMEEVIQLMGGFSLVDLYPNVKILETITGARNKLEKMRVRVDAILQSILDHHRNKRSAEEPTKQDGTEEMDLVDVLLNVQKSGEFGDPLTDDNLKGVIYDIFTAGGETSSTTLLWAMLEMIKNPEVFQKAQAEVRKVFDGQGNADESKLHELKYMEAVIKETLRLHPAAPLLLPRESSEQCEIDGYVIPAKTRVVVNAFAIARDPKYWDEPERFNPERFMDSDIDFKGKNLFYIPFGAGRRICPGISFALPNMELPLAQLLYHFDWKLPGQMKPEDVDMTEIFGLTVGPKNDLCLIPTTHHLSTFYQK</sequence>
<evidence type="ECO:0000256" key="3">
    <source>
        <dbReference type="ARBA" id="ARBA00022723"/>
    </source>
</evidence>
<dbReference type="GO" id="GO:0020037">
    <property type="term" value="F:heme binding"/>
    <property type="evidence" value="ECO:0007669"/>
    <property type="project" value="InterPro"/>
</dbReference>
<evidence type="ECO:0000256" key="4">
    <source>
        <dbReference type="ARBA" id="ARBA00023002"/>
    </source>
</evidence>
<dbReference type="CDD" id="cd11072">
    <property type="entry name" value="CYP71-like"/>
    <property type="match status" value="1"/>
</dbReference>
<dbReference type="PRINTS" id="PR00463">
    <property type="entry name" value="EP450I"/>
</dbReference>
<gene>
    <name evidence="9" type="ORF">OLC1_LOCUS17519</name>
</gene>
<reference evidence="9" key="1">
    <citation type="submission" date="2023-03" db="EMBL/GenBank/DDBJ databases">
        <authorList>
            <person name="Julca I."/>
        </authorList>
    </citation>
    <scope>NUCLEOTIDE SEQUENCE</scope>
</reference>
<evidence type="ECO:0000256" key="8">
    <source>
        <dbReference type="RuleBase" id="RU000461"/>
    </source>
</evidence>
<evidence type="ECO:0000313" key="10">
    <source>
        <dbReference type="Proteomes" id="UP001161247"/>
    </source>
</evidence>
<comment type="cofactor">
    <cofactor evidence="7">
        <name>heme</name>
        <dbReference type="ChEBI" id="CHEBI:30413"/>
    </cofactor>
</comment>
<evidence type="ECO:0000256" key="7">
    <source>
        <dbReference type="PIRSR" id="PIRSR602401-1"/>
    </source>
</evidence>